<keyword evidence="1" id="KW-0732">Signal</keyword>
<dbReference type="SUPFAM" id="SSF63712">
    <property type="entry name" value="Nicotinic receptor ligand binding domain-like"/>
    <property type="match status" value="1"/>
</dbReference>
<proteinExistence type="predicted"/>
<dbReference type="AlphaFoldDB" id="A0A4Y2IFH9"/>
<reference evidence="2 3" key="1">
    <citation type="journal article" date="2019" name="Sci. Rep.">
        <title>Orb-weaving spider Araneus ventricosus genome elucidates the spidroin gene catalogue.</title>
        <authorList>
            <person name="Kono N."/>
            <person name="Nakamura H."/>
            <person name="Ohtoshi R."/>
            <person name="Moran D.A.P."/>
            <person name="Shinohara A."/>
            <person name="Yoshida Y."/>
            <person name="Fujiwara M."/>
            <person name="Mori M."/>
            <person name="Tomita M."/>
            <person name="Arakawa K."/>
        </authorList>
    </citation>
    <scope>NUCLEOTIDE SEQUENCE [LARGE SCALE GENOMIC DNA]</scope>
</reference>
<accession>A0A4Y2IFH9</accession>
<comment type="caution">
    <text evidence="2">The sequence shown here is derived from an EMBL/GenBank/DDBJ whole genome shotgun (WGS) entry which is preliminary data.</text>
</comment>
<evidence type="ECO:0000256" key="1">
    <source>
        <dbReference type="SAM" id="SignalP"/>
    </source>
</evidence>
<keyword evidence="3" id="KW-1185">Reference proteome</keyword>
<dbReference type="Proteomes" id="UP000499080">
    <property type="component" value="Unassembled WGS sequence"/>
</dbReference>
<organism evidence="2 3">
    <name type="scientific">Araneus ventricosus</name>
    <name type="common">Orbweaver spider</name>
    <name type="synonym">Epeira ventricosa</name>
    <dbReference type="NCBI Taxonomy" id="182803"/>
    <lineage>
        <taxon>Eukaryota</taxon>
        <taxon>Metazoa</taxon>
        <taxon>Ecdysozoa</taxon>
        <taxon>Arthropoda</taxon>
        <taxon>Chelicerata</taxon>
        <taxon>Arachnida</taxon>
        <taxon>Araneae</taxon>
        <taxon>Araneomorphae</taxon>
        <taxon>Entelegynae</taxon>
        <taxon>Araneoidea</taxon>
        <taxon>Araneidae</taxon>
        <taxon>Araneus</taxon>
    </lineage>
</organism>
<dbReference type="GO" id="GO:0005230">
    <property type="term" value="F:extracellular ligand-gated monoatomic ion channel activity"/>
    <property type="evidence" value="ECO:0007669"/>
    <property type="project" value="InterPro"/>
</dbReference>
<evidence type="ECO:0008006" key="4">
    <source>
        <dbReference type="Google" id="ProtNLM"/>
    </source>
</evidence>
<feature type="chain" id="PRO_5021232553" description="Neurotransmitter-gated ion-channel ligand-binding domain-containing protein" evidence="1">
    <location>
        <begin position="28"/>
        <end position="119"/>
    </location>
</feature>
<dbReference type="OrthoDB" id="8890589at2759"/>
<dbReference type="EMBL" id="BGPR01002620">
    <property type="protein sequence ID" value="GBM76425.1"/>
    <property type="molecule type" value="Genomic_DNA"/>
</dbReference>
<dbReference type="Gene3D" id="2.70.170.10">
    <property type="entry name" value="Neurotransmitter-gated ion-channel ligand-binding domain"/>
    <property type="match status" value="1"/>
</dbReference>
<protein>
    <recommendedName>
        <fullName evidence="4">Neurotransmitter-gated ion-channel ligand-binding domain-containing protein</fullName>
    </recommendedName>
</protein>
<gene>
    <name evidence="2" type="ORF">AVEN_2078_1</name>
</gene>
<sequence>MRKIYSYLKCGTHLFFLLFILCHGVTSTLDQEGSRSNGTTYEAFQNDFSQVGNRVKCHSIRSSESPKEMGHLVLIDKLLVDYDKMAWPTFGTNQPTLVTVNIYINSLGSVSAANMVTIY</sequence>
<feature type="signal peptide" evidence="1">
    <location>
        <begin position="1"/>
        <end position="27"/>
    </location>
</feature>
<name>A0A4Y2IFH9_ARAVE</name>
<evidence type="ECO:0000313" key="2">
    <source>
        <dbReference type="EMBL" id="GBM76425.1"/>
    </source>
</evidence>
<dbReference type="GO" id="GO:0016020">
    <property type="term" value="C:membrane"/>
    <property type="evidence" value="ECO:0007669"/>
    <property type="project" value="InterPro"/>
</dbReference>
<evidence type="ECO:0000313" key="3">
    <source>
        <dbReference type="Proteomes" id="UP000499080"/>
    </source>
</evidence>
<dbReference type="InterPro" id="IPR036734">
    <property type="entry name" value="Neur_chan_lig-bd_sf"/>
</dbReference>